<accession>A0A8H6TL13</accession>
<feature type="signal peptide" evidence="1">
    <location>
        <begin position="1"/>
        <end position="24"/>
    </location>
</feature>
<evidence type="ECO:0000256" key="1">
    <source>
        <dbReference type="SAM" id="SignalP"/>
    </source>
</evidence>
<proteinExistence type="predicted"/>
<comment type="caution">
    <text evidence="2">The sequence shown here is derived from an EMBL/GenBank/DDBJ whole genome shotgun (WGS) entry which is preliminary data.</text>
</comment>
<feature type="chain" id="PRO_5034655231" description="Extracellular membrane protein CFEM domain-containing protein" evidence="1">
    <location>
        <begin position="25"/>
        <end position="202"/>
    </location>
</feature>
<dbReference type="OrthoDB" id="2734890at2759"/>
<keyword evidence="3" id="KW-1185">Reference proteome</keyword>
<sequence>MRSFFNTLPALPVVVVALAGIASAVSLEQRTPAPELNQLQARVTTDPQTCVEYEKYIGIHDVSGAYYPGCADITHSCLALNGTSIWSHSQCVAAAMCQGTTSVVYLNQCQNPNVKEADAIPNLSGAIWASIVGSCVDDGCPMTQQNFIDFVYGAMSAANTTQWPTSSANVVTDWWDPILSWTATGTTIPYNNLDDWLHYSSS</sequence>
<reference evidence="2" key="1">
    <citation type="submission" date="2020-05" db="EMBL/GenBank/DDBJ databases">
        <title>Mycena genomes resolve the evolution of fungal bioluminescence.</title>
        <authorList>
            <person name="Tsai I.J."/>
        </authorList>
    </citation>
    <scope>NUCLEOTIDE SEQUENCE</scope>
    <source>
        <strain evidence="2">110903Hualien_Pintung</strain>
    </source>
</reference>
<dbReference type="AlphaFoldDB" id="A0A8H6TL13"/>
<evidence type="ECO:0008006" key="4">
    <source>
        <dbReference type="Google" id="ProtNLM"/>
    </source>
</evidence>
<evidence type="ECO:0000313" key="3">
    <source>
        <dbReference type="Proteomes" id="UP000613580"/>
    </source>
</evidence>
<dbReference type="Proteomes" id="UP000613580">
    <property type="component" value="Unassembled WGS sequence"/>
</dbReference>
<gene>
    <name evidence="2" type="ORF">HMN09_00257300</name>
</gene>
<keyword evidence="1" id="KW-0732">Signal</keyword>
<organism evidence="2 3">
    <name type="scientific">Mycena chlorophos</name>
    <name type="common">Agaric fungus</name>
    <name type="synonym">Agaricus chlorophos</name>
    <dbReference type="NCBI Taxonomy" id="658473"/>
    <lineage>
        <taxon>Eukaryota</taxon>
        <taxon>Fungi</taxon>
        <taxon>Dikarya</taxon>
        <taxon>Basidiomycota</taxon>
        <taxon>Agaricomycotina</taxon>
        <taxon>Agaricomycetes</taxon>
        <taxon>Agaricomycetidae</taxon>
        <taxon>Agaricales</taxon>
        <taxon>Marasmiineae</taxon>
        <taxon>Mycenaceae</taxon>
        <taxon>Mycena</taxon>
    </lineage>
</organism>
<dbReference type="EMBL" id="JACAZE010000003">
    <property type="protein sequence ID" value="KAF7319206.1"/>
    <property type="molecule type" value="Genomic_DNA"/>
</dbReference>
<name>A0A8H6TL13_MYCCL</name>
<evidence type="ECO:0000313" key="2">
    <source>
        <dbReference type="EMBL" id="KAF7319206.1"/>
    </source>
</evidence>
<protein>
    <recommendedName>
        <fullName evidence="4">Extracellular membrane protein CFEM domain-containing protein</fullName>
    </recommendedName>
</protein>